<feature type="compositionally biased region" description="Polar residues" evidence="11">
    <location>
        <begin position="277"/>
        <end position="291"/>
    </location>
</feature>
<dbReference type="FunFam" id="3.30.160.60:FF:000159">
    <property type="entry name" value="Mds1 and evi1 complex locus protein"/>
    <property type="match status" value="1"/>
</dbReference>
<comment type="subcellular location">
    <subcellularLocation>
        <location evidence="1">Nucleus</location>
    </subcellularLocation>
</comment>
<dbReference type="GO" id="GO:0000978">
    <property type="term" value="F:RNA polymerase II cis-regulatory region sequence-specific DNA binding"/>
    <property type="evidence" value="ECO:0007669"/>
    <property type="project" value="TreeGrafter"/>
</dbReference>
<accession>A0A067R2W1</accession>
<keyword evidence="9" id="KW-0539">Nucleus</keyword>
<feature type="compositionally biased region" description="Polar residues" evidence="11">
    <location>
        <begin position="327"/>
        <end position="336"/>
    </location>
</feature>
<gene>
    <name evidence="13" type="ORF">L798_08864</name>
</gene>
<dbReference type="AlphaFoldDB" id="A0A067R2W1"/>
<dbReference type="FunFam" id="3.30.160.60:FF:000126">
    <property type="entry name" value="Mds1 and evi1 complex locus protein"/>
    <property type="match status" value="1"/>
</dbReference>
<evidence type="ECO:0000256" key="2">
    <source>
        <dbReference type="ARBA" id="ARBA00022723"/>
    </source>
</evidence>
<feature type="non-terminal residue" evidence="13">
    <location>
        <position position="1"/>
    </location>
</feature>
<dbReference type="Pfam" id="PF00096">
    <property type="entry name" value="zf-C2H2"/>
    <property type="match status" value="6"/>
</dbReference>
<dbReference type="GO" id="GO:0001228">
    <property type="term" value="F:DNA-binding transcription activator activity, RNA polymerase II-specific"/>
    <property type="evidence" value="ECO:0007669"/>
    <property type="project" value="TreeGrafter"/>
</dbReference>
<feature type="domain" description="C2H2-type" evidence="12">
    <location>
        <begin position="131"/>
        <end position="160"/>
    </location>
</feature>
<feature type="domain" description="C2H2-type" evidence="12">
    <location>
        <begin position="102"/>
        <end position="129"/>
    </location>
</feature>
<evidence type="ECO:0000313" key="13">
    <source>
        <dbReference type="EMBL" id="KDR17361.1"/>
    </source>
</evidence>
<feature type="domain" description="C2H2-type" evidence="12">
    <location>
        <begin position="74"/>
        <end position="101"/>
    </location>
</feature>
<organism evidence="13 14">
    <name type="scientific">Zootermopsis nevadensis</name>
    <name type="common">Dampwood termite</name>
    <dbReference type="NCBI Taxonomy" id="136037"/>
    <lineage>
        <taxon>Eukaryota</taxon>
        <taxon>Metazoa</taxon>
        <taxon>Ecdysozoa</taxon>
        <taxon>Arthropoda</taxon>
        <taxon>Hexapoda</taxon>
        <taxon>Insecta</taxon>
        <taxon>Pterygota</taxon>
        <taxon>Neoptera</taxon>
        <taxon>Polyneoptera</taxon>
        <taxon>Dictyoptera</taxon>
        <taxon>Blattodea</taxon>
        <taxon>Blattoidea</taxon>
        <taxon>Termitoidae</taxon>
        <taxon>Termopsidae</taxon>
        <taxon>Zootermopsis</taxon>
    </lineage>
</organism>
<feature type="compositionally biased region" description="Basic and acidic residues" evidence="11">
    <location>
        <begin position="375"/>
        <end position="389"/>
    </location>
</feature>
<feature type="region of interest" description="Disordered" evidence="11">
    <location>
        <begin position="152"/>
        <end position="193"/>
    </location>
</feature>
<sequence>LNEHLVTNHYYRADQYKCDLCPRAFPWRPSLNRHRAVNHGEIRKYPCENCSSVFTDPSNLQRHIRKHHVGARSHACAQCGKTFGTSSGLKQHTHIHSSVKPFQCEVCFKAYTQFSNLCRHKRMHADCRMHIKCIKCRQSFSTLTSLSKHKRFCDSTKSSPGGRGGAPPQPQHHPVLPPNTMTHLPHPHPQPANSTNPFLMYSRPPADLSFYPQTLISPYPPIYPHASPHSPHSFHSNPLFFSTGHHTRLLEDDNKSQHNMLLSADCQLHLQLRNSNERNQTSPYERNNTEILKNGPHLSPPQLASGSNKVPPPSADEALTHFRPSPLSASGGSTYPNPRESLPTAREYPIPEDEDNEQGSLPRDLSAGSDARTPSQERDRFGEKEEKRPGSAGSANKSEGEEPLDLRVDCKRKREESNDKEVSVKRGRFVCVTPARQNDNKSKDDVGSSGKRLAPSPARHDSPQGAQLPPPPPHPLSTQLSEKVPSSLAVTISHTMAYPRPIHPMFLEAMYRPSYPSFPPPPGPGHHERLLPPPPPFGRYPFLGGKLKDRYSCKYCGKVFPRSANLTRHLRTHTGEQPYKCKYCERSFSISSNLQRHVRNIHNKEKPFKCPLCERCFGQQTNLDRHLKKHEADDGSGVVSVADSPGSSNENEREDSWCDEIRSFMGKV</sequence>
<evidence type="ECO:0000256" key="5">
    <source>
        <dbReference type="ARBA" id="ARBA00022833"/>
    </source>
</evidence>
<evidence type="ECO:0000256" key="1">
    <source>
        <dbReference type="ARBA" id="ARBA00004123"/>
    </source>
</evidence>
<evidence type="ECO:0000256" key="10">
    <source>
        <dbReference type="PROSITE-ProRule" id="PRU00042"/>
    </source>
</evidence>
<keyword evidence="7" id="KW-0238">DNA-binding</keyword>
<feature type="region of interest" description="Disordered" evidence="11">
    <location>
        <begin position="630"/>
        <end position="656"/>
    </location>
</feature>
<dbReference type="FunFam" id="3.30.160.60:FF:000929">
    <property type="entry name" value="Uncharacterized protein, isoform B"/>
    <property type="match status" value="1"/>
</dbReference>
<feature type="compositionally biased region" description="Basic and acidic residues" evidence="11">
    <location>
        <begin position="398"/>
        <end position="424"/>
    </location>
</feature>
<feature type="domain" description="C2H2-type" evidence="12">
    <location>
        <begin position="608"/>
        <end position="635"/>
    </location>
</feature>
<dbReference type="FunFam" id="3.30.160.60:FF:000112">
    <property type="entry name" value="Mds1 and evi1 complex locus protein"/>
    <property type="match status" value="1"/>
</dbReference>
<feature type="domain" description="C2H2-type" evidence="12">
    <location>
        <begin position="551"/>
        <end position="578"/>
    </location>
</feature>
<dbReference type="EMBL" id="KK852743">
    <property type="protein sequence ID" value="KDR17361.1"/>
    <property type="molecule type" value="Genomic_DNA"/>
</dbReference>
<dbReference type="GO" id="GO:0008270">
    <property type="term" value="F:zinc ion binding"/>
    <property type="evidence" value="ECO:0007669"/>
    <property type="project" value="UniProtKB-KW"/>
</dbReference>
<keyword evidence="2" id="KW-0479">Metal-binding</keyword>
<dbReference type="SUPFAM" id="SSF57667">
    <property type="entry name" value="beta-beta-alpha zinc fingers"/>
    <property type="match status" value="5"/>
</dbReference>
<evidence type="ECO:0000256" key="8">
    <source>
        <dbReference type="ARBA" id="ARBA00023163"/>
    </source>
</evidence>
<feature type="domain" description="C2H2-type" evidence="12">
    <location>
        <begin position="16"/>
        <end position="44"/>
    </location>
</feature>
<dbReference type="GO" id="GO:0005634">
    <property type="term" value="C:nucleus"/>
    <property type="evidence" value="ECO:0007669"/>
    <property type="project" value="UniProtKB-SubCell"/>
</dbReference>
<evidence type="ECO:0000313" key="14">
    <source>
        <dbReference type="Proteomes" id="UP000027135"/>
    </source>
</evidence>
<dbReference type="Proteomes" id="UP000027135">
    <property type="component" value="Unassembled WGS sequence"/>
</dbReference>
<evidence type="ECO:0000256" key="9">
    <source>
        <dbReference type="ARBA" id="ARBA00023242"/>
    </source>
</evidence>
<keyword evidence="6" id="KW-0805">Transcription regulation</keyword>
<dbReference type="Gene3D" id="3.30.160.60">
    <property type="entry name" value="Classic Zinc Finger"/>
    <property type="match status" value="6"/>
</dbReference>
<evidence type="ECO:0000256" key="3">
    <source>
        <dbReference type="ARBA" id="ARBA00022737"/>
    </source>
</evidence>
<dbReference type="InterPro" id="IPR013087">
    <property type="entry name" value="Znf_C2H2_type"/>
</dbReference>
<keyword evidence="5" id="KW-0862">Zinc</keyword>
<dbReference type="eggNOG" id="KOG1721">
    <property type="taxonomic scope" value="Eukaryota"/>
</dbReference>
<dbReference type="STRING" id="136037.A0A067R2W1"/>
<name>A0A067R2W1_ZOONE</name>
<dbReference type="PANTHER" id="PTHR24393">
    <property type="entry name" value="ZINC FINGER PROTEIN"/>
    <property type="match status" value="1"/>
</dbReference>
<feature type="compositionally biased region" description="Pro residues" evidence="11">
    <location>
        <begin position="167"/>
        <end position="177"/>
    </location>
</feature>
<keyword evidence="3" id="KW-0677">Repeat</keyword>
<dbReference type="PANTHER" id="PTHR24393:SF136">
    <property type="entry name" value="LD28458P-RELATED"/>
    <property type="match status" value="1"/>
</dbReference>
<keyword evidence="8" id="KW-0804">Transcription</keyword>
<keyword evidence="14" id="KW-1185">Reference proteome</keyword>
<evidence type="ECO:0000256" key="4">
    <source>
        <dbReference type="ARBA" id="ARBA00022771"/>
    </source>
</evidence>
<dbReference type="InParanoid" id="A0A067R2W1"/>
<keyword evidence="4 10" id="KW-0863">Zinc-finger</keyword>
<dbReference type="PROSITE" id="PS00028">
    <property type="entry name" value="ZINC_FINGER_C2H2_1"/>
    <property type="match status" value="7"/>
</dbReference>
<evidence type="ECO:0000256" key="6">
    <source>
        <dbReference type="ARBA" id="ARBA00023015"/>
    </source>
</evidence>
<dbReference type="SMART" id="SM00355">
    <property type="entry name" value="ZnF_C2H2"/>
    <property type="match status" value="8"/>
</dbReference>
<dbReference type="InterPro" id="IPR036236">
    <property type="entry name" value="Znf_C2H2_sf"/>
</dbReference>
<evidence type="ECO:0000256" key="7">
    <source>
        <dbReference type="ARBA" id="ARBA00023125"/>
    </source>
</evidence>
<proteinExistence type="predicted"/>
<dbReference type="FunFam" id="3.30.160.60:FF:000150">
    <property type="entry name" value="Mds1 and evi1 complex locus protein"/>
    <property type="match status" value="1"/>
</dbReference>
<feature type="region of interest" description="Disordered" evidence="11">
    <location>
        <begin position="277"/>
        <end position="485"/>
    </location>
</feature>
<feature type="non-terminal residue" evidence="13">
    <location>
        <position position="668"/>
    </location>
</feature>
<feature type="domain" description="C2H2-type" evidence="12">
    <location>
        <begin position="579"/>
        <end position="607"/>
    </location>
</feature>
<evidence type="ECO:0000259" key="12">
    <source>
        <dbReference type="PROSITE" id="PS50157"/>
    </source>
</evidence>
<feature type="domain" description="C2H2-type" evidence="12">
    <location>
        <begin position="45"/>
        <end position="73"/>
    </location>
</feature>
<dbReference type="PROSITE" id="PS50157">
    <property type="entry name" value="ZINC_FINGER_C2H2_2"/>
    <property type="match status" value="8"/>
</dbReference>
<dbReference type="FunCoup" id="A0A067R2W1">
    <property type="interactions" value="141"/>
</dbReference>
<reference evidence="13 14" key="1">
    <citation type="journal article" date="2014" name="Nat. Commun.">
        <title>Molecular traces of alternative social organization in a termite genome.</title>
        <authorList>
            <person name="Terrapon N."/>
            <person name="Li C."/>
            <person name="Robertson H.M."/>
            <person name="Ji L."/>
            <person name="Meng X."/>
            <person name="Booth W."/>
            <person name="Chen Z."/>
            <person name="Childers C.P."/>
            <person name="Glastad K.M."/>
            <person name="Gokhale K."/>
            <person name="Gowin J."/>
            <person name="Gronenberg W."/>
            <person name="Hermansen R.A."/>
            <person name="Hu H."/>
            <person name="Hunt B.G."/>
            <person name="Huylmans A.K."/>
            <person name="Khalil S.M."/>
            <person name="Mitchell R.D."/>
            <person name="Munoz-Torres M.C."/>
            <person name="Mustard J.A."/>
            <person name="Pan H."/>
            <person name="Reese J.T."/>
            <person name="Scharf M.E."/>
            <person name="Sun F."/>
            <person name="Vogel H."/>
            <person name="Xiao J."/>
            <person name="Yang W."/>
            <person name="Yang Z."/>
            <person name="Yang Z."/>
            <person name="Zhou J."/>
            <person name="Zhu J."/>
            <person name="Brent C.S."/>
            <person name="Elsik C.G."/>
            <person name="Goodisman M.A."/>
            <person name="Liberles D.A."/>
            <person name="Roe R.M."/>
            <person name="Vargo E.L."/>
            <person name="Vilcinskas A."/>
            <person name="Wang J."/>
            <person name="Bornberg-Bauer E."/>
            <person name="Korb J."/>
            <person name="Zhang G."/>
            <person name="Liebig J."/>
        </authorList>
    </citation>
    <scope>NUCLEOTIDE SEQUENCE [LARGE SCALE GENOMIC DNA]</scope>
    <source>
        <tissue evidence="13">Whole organism</tissue>
    </source>
</reference>
<evidence type="ECO:0000256" key="11">
    <source>
        <dbReference type="SAM" id="MobiDB-lite"/>
    </source>
</evidence>
<protein>
    <recommendedName>
        <fullName evidence="12">C2H2-type domain-containing protein</fullName>
    </recommendedName>
</protein>
<dbReference type="OMA" id="ADISWEC"/>